<dbReference type="PANTHER" id="PTHR12526">
    <property type="entry name" value="GLYCOSYLTRANSFERASE"/>
    <property type="match status" value="1"/>
</dbReference>
<evidence type="ECO:0000259" key="1">
    <source>
        <dbReference type="Pfam" id="PF00534"/>
    </source>
</evidence>
<feature type="domain" description="Glycosyl transferase family 1" evidence="1">
    <location>
        <begin position="185"/>
        <end position="349"/>
    </location>
</feature>
<dbReference type="RefSeq" id="WP_023404427.1">
    <property type="nucleotide sequence ID" value="NZ_BAUJ01000032.1"/>
</dbReference>
<protein>
    <recommendedName>
        <fullName evidence="5">Glycosyltransferase</fullName>
    </recommendedName>
</protein>
<dbReference type="Proteomes" id="UP000017800">
    <property type="component" value="Unassembled WGS sequence"/>
</dbReference>
<dbReference type="Gene3D" id="3.40.50.2000">
    <property type="entry name" value="Glycogen Phosphorylase B"/>
    <property type="match status" value="2"/>
</dbReference>
<dbReference type="InterPro" id="IPR028098">
    <property type="entry name" value="Glyco_trans_4-like_N"/>
</dbReference>
<dbReference type="EMBL" id="BAUJ01000032">
    <property type="protein sequence ID" value="GAD90074.1"/>
    <property type="molecule type" value="Genomic_DNA"/>
</dbReference>
<name>V5F499_9VIBR</name>
<dbReference type="InterPro" id="IPR001296">
    <property type="entry name" value="Glyco_trans_1"/>
</dbReference>
<accession>V5F499</accession>
<dbReference type="PANTHER" id="PTHR12526:SF630">
    <property type="entry name" value="GLYCOSYLTRANSFERASE"/>
    <property type="match status" value="1"/>
</dbReference>
<keyword evidence="4" id="KW-1185">Reference proteome</keyword>
<dbReference type="GO" id="GO:0016757">
    <property type="term" value="F:glycosyltransferase activity"/>
    <property type="evidence" value="ECO:0007669"/>
    <property type="project" value="InterPro"/>
</dbReference>
<reference evidence="3 4" key="1">
    <citation type="submission" date="2013-10" db="EMBL/GenBank/DDBJ databases">
        <authorList>
            <person name="Ichikawa N."/>
            <person name="Kimura A."/>
            <person name="Ohji S."/>
            <person name="Hosoyama A."/>
            <person name="Fujita N."/>
        </authorList>
    </citation>
    <scope>NUCLEOTIDE SEQUENCE [LARGE SCALE GENOMIC DNA]</scope>
    <source>
        <strain evidence="3 4">NBRC 102217</strain>
    </source>
</reference>
<dbReference type="eggNOG" id="COG0438">
    <property type="taxonomic scope" value="Bacteria"/>
</dbReference>
<feature type="domain" description="Glycosyltransferase subfamily 4-like N-terminal" evidence="2">
    <location>
        <begin position="17"/>
        <end position="147"/>
    </location>
</feature>
<sequence>MKKVLFTASVPKHIMAFHLPYLEWFKKQGYEVHVACNEYMDIPFSDKVWVVPFSRSPLNVRDNFNSFLKLKKILDNECFDLISTHTPVASIITRLSGLFSNSKSLHKMMYTAHGFHFFKGGPLLNWLLYFPLEVLMSYCSDYIVCINEEDYSLIRKRGSNSCKYFKIPGIGVKNEVFFKVSDSEKSNIRSKLGFLDSDFIMIYAAEFIERKNHKFIIDTVYRNLDSFSGVKIILAGSGVLYQSVKEEIEAKQLCDVIHTLGFRTDIDKLYKMADIGFSVSKQEGLGINLIEAMLCGNPIVASEDRGHKEILSNYNCGFLYEGNNEKDFLKSFISLRDNPDLRARLSKSALRRGEFFLLNNSLREMSIIYKDAIS</sequence>
<dbReference type="SUPFAM" id="SSF53756">
    <property type="entry name" value="UDP-Glycosyltransferase/glycogen phosphorylase"/>
    <property type="match status" value="1"/>
</dbReference>
<dbReference type="GO" id="GO:1901135">
    <property type="term" value="P:carbohydrate derivative metabolic process"/>
    <property type="evidence" value="ECO:0007669"/>
    <property type="project" value="UniProtKB-ARBA"/>
</dbReference>
<dbReference type="AlphaFoldDB" id="V5F499"/>
<dbReference type="Pfam" id="PF00534">
    <property type="entry name" value="Glycos_transf_1"/>
    <property type="match status" value="1"/>
</dbReference>
<evidence type="ECO:0000313" key="4">
    <source>
        <dbReference type="Proteomes" id="UP000017800"/>
    </source>
</evidence>
<evidence type="ECO:0000259" key="2">
    <source>
        <dbReference type="Pfam" id="PF13477"/>
    </source>
</evidence>
<organism evidence="3 4">
    <name type="scientific">Vibrio halioticoli NBRC 102217</name>
    <dbReference type="NCBI Taxonomy" id="1219072"/>
    <lineage>
        <taxon>Bacteria</taxon>
        <taxon>Pseudomonadati</taxon>
        <taxon>Pseudomonadota</taxon>
        <taxon>Gammaproteobacteria</taxon>
        <taxon>Vibrionales</taxon>
        <taxon>Vibrionaceae</taxon>
        <taxon>Vibrio</taxon>
    </lineage>
</organism>
<proteinExistence type="predicted"/>
<dbReference type="SMR" id="V5F499"/>
<evidence type="ECO:0000313" key="3">
    <source>
        <dbReference type="EMBL" id="GAD90074.1"/>
    </source>
</evidence>
<comment type="caution">
    <text evidence="3">The sequence shown here is derived from an EMBL/GenBank/DDBJ whole genome shotgun (WGS) entry which is preliminary data.</text>
</comment>
<reference evidence="3 4" key="2">
    <citation type="submission" date="2013-11" db="EMBL/GenBank/DDBJ databases">
        <title>Whole genome shotgun sequence of Vibrio halioticoli NBRC 102217.</title>
        <authorList>
            <person name="Isaki S."/>
            <person name="Kimura A."/>
            <person name="Ohji S."/>
            <person name="Hosoyama A."/>
            <person name="Fujita N."/>
            <person name="Hashimoto M."/>
            <person name="Hosoyama Y."/>
            <person name="Yamazoe A."/>
        </authorList>
    </citation>
    <scope>NUCLEOTIDE SEQUENCE [LARGE SCALE GENOMIC DNA]</scope>
    <source>
        <strain evidence="3 4">NBRC 102217</strain>
    </source>
</reference>
<dbReference type="Pfam" id="PF13477">
    <property type="entry name" value="Glyco_trans_4_2"/>
    <property type="match status" value="1"/>
</dbReference>
<gene>
    <name evidence="3" type="ORF">VHA01S_032_00240</name>
</gene>
<evidence type="ECO:0008006" key="5">
    <source>
        <dbReference type="Google" id="ProtNLM"/>
    </source>
</evidence>
<dbReference type="OrthoDB" id="9802524at2"/>